<feature type="region of interest" description="Disordered" evidence="1">
    <location>
        <begin position="1"/>
        <end position="96"/>
    </location>
</feature>
<feature type="region of interest" description="Disordered" evidence="1">
    <location>
        <begin position="215"/>
        <end position="257"/>
    </location>
</feature>
<protein>
    <submittedName>
        <fullName evidence="2">CIC11C00000003983</fullName>
    </submittedName>
</protein>
<feature type="compositionally biased region" description="Basic and acidic residues" evidence="1">
    <location>
        <begin position="86"/>
        <end position="96"/>
    </location>
</feature>
<keyword evidence="3" id="KW-1185">Reference proteome</keyword>
<organism evidence="2 3">
    <name type="scientific">Sungouiella intermedia</name>
    <dbReference type="NCBI Taxonomy" id="45354"/>
    <lineage>
        <taxon>Eukaryota</taxon>
        <taxon>Fungi</taxon>
        <taxon>Dikarya</taxon>
        <taxon>Ascomycota</taxon>
        <taxon>Saccharomycotina</taxon>
        <taxon>Pichiomycetes</taxon>
        <taxon>Metschnikowiaceae</taxon>
        <taxon>Sungouiella</taxon>
    </lineage>
</organism>
<accession>A0A1L0DMS4</accession>
<dbReference type="OrthoDB" id="4078061at2759"/>
<sequence length="257" mass="28486">MGNKASRPARKLANTVVNTGSVARSSKPQLPSAELKQQYENQASGGETKKQNAAGKQEAQEEKSEKTQLSVSDDGAHRQFGGKSGPEGKDGMDPTADKAFIDSINRLGRQIQSHSARDPKDQLNVTALKQLLNRKTLYEKGQSEVKAQLLSLHDSRSMIHPRTLTAILNAINEHKTSSEDVMKDYQVEKAFLDNLNRFKVASNVVIIEEDRKDDEIGPKMGQPRARAAAEGSMIDYDGDMSETVNQDRIKQLRKRLE</sequence>
<feature type="compositionally biased region" description="Basic and acidic residues" evidence="1">
    <location>
        <begin position="245"/>
        <end position="257"/>
    </location>
</feature>
<feature type="compositionally biased region" description="Polar residues" evidence="1">
    <location>
        <begin position="15"/>
        <end position="29"/>
    </location>
</feature>
<dbReference type="EMBL" id="LT635761">
    <property type="protein sequence ID" value="SGZ57160.1"/>
    <property type="molecule type" value="Genomic_DNA"/>
</dbReference>
<proteinExistence type="predicted"/>
<dbReference type="Proteomes" id="UP000182334">
    <property type="component" value="Chromosome VI"/>
</dbReference>
<evidence type="ECO:0000256" key="1">
    <source>
        <dbReference type="SAM" id="MobiDB-lite"/>
    </source>
</evidence>
<dbReference type="AlphaFoldDB" id="A0A1L0DMS4"/>
<reference evidence="2 3" key="1">
    <citation type="submission" date="2016-10" db="EMBL/GenBank/DDBJ databases">
        <authorList>
            <person name="de Groot N.N."/>
        </authorList>
    </citation>
    <scope>NUCLEOTIDE SEQUENCE [LARGE SCALE GENOMIC DNA]</scope>
    <source>
        <strain evidence="2 3">CBS 141442</strain>
    </source>
</reference>
<gene>
    <name evidence="2" type="ORF">SAMEA4029010_CIC11G00000003983</name>
</gene>
<name>A0A1L0DMS4_9ASCO</name>
<evidence type="ECO:0000313" key="2">
    <source>
        <dbReference type="EMBL" id="SGZ57160.1"/>
    </source>
</evidence>
<evidence type="ECO:0000313" key="3">
    <source>
        <dbReference type="Proteomes" id="UP000182334"/>
    </source>
</evidence>